<dbReference type="Proteomes" id="UP000266720">
    <property type="component" value="Chromosome"/>
</dbReference>
<proteinExistence type="predicted"/>
<organism evidence="2 3">
    <name type="scientific">Thermofilum adornatum 1505</name>
    <dbReference type="NCBI Taxonomy" id="697581"/>
    <lineage>
        <taxon>Archaea</taxon>
        <taxon>Thermoproteota</taxon>
        <taxon>Thermoprotei</taxon>
        <taxon>Thermofilales</taxon>
        <taxon>Thermofilaceae</taxon>
        <taxon>Thermofilum</taxon>
    </lineage>
</organism>
<evidence type="ECO:0000313" key="2">
    <source>
        <dbReference type="EMBL" id="AJB41744.1"/>
    </source>
</evidence>
<dbReference type="InterPro" id="IPR013216">
    <property type="entry name" value="Methyltransf_11"/>
</dbReference>
<evidence type="ECO:0000259" key="1">
    <source>
        <dbReference type="Pfam" id="PF08241"/>
    </source>
</evidence>
<sequence length="52" mass="5828">MAILEVLEHLPRASQQMVIEEIDRVLKKGGILVVTVLTRKRLFIPAVSTVES</sequence>
<reference evidence="3" key="1">
    <citation type="book" date="2010" name="EXTREMOPHILES" publisher="0:0-0">
        <title>Complete genome sequences of ten hyperthermophilic archaea reveal their metabolic capabilities and possible ecological roles.</title>
        <editorList>
            <person name="?"/>
        </editorList>
        <authorList>
            <person name="Ravin N.V."/>
            <person name="Mardanov A.V."/>
            <person name="Bonch-Osmolovskaya E.A."/>
            <person name="Skryabin K.G."/>
        </authorList>
    </citation>
    <scope>NUCLEOTIDE SEQUENCE [LARGE SCALE GENOMIC DNA]</scope>
    <source>
        <strain evidence="3">1505</strain>
    </source>
</reference>
<feature type="domain" description="Methyltransferase type 11" evidence="1">
    <location>
        <begin position="4"/>
        <end position="34"/>
    </location>
</feature>
<dbReference type="Pfam" id="PF08241">
    <property type="entry name" value="Methyltransf_11"/>
    <property type="match status" value="1"/>
</dbReference>
<dbReference type="STRING" id="697581.TCARB_0688"/>
<name>A0A3G1A8I2_9CREN</name>
<protein>
    <recommendedName>
        <fullName evidence="1">Methyltransferase type 11 domain-containing protein</fullName>
    </recommendedName>
</protein>
<dbReference type="KEGG" id="tcb:TCARB_0688"/>
<dbReference type="EMBL" id="CP007493">
    <property type="protein sequence ID" value="AJB41744.1"/>
    <property type="molecule type" value="Genomic_DNA"/>
</dbReference>
<gene>
    <name evidence="2" type="ORF">TCARB_0688</name>
</gene>
<accession>A0A3G1A8I2</accession>
<dbReference type="InterPro" id="IPR029063">
    <property type="entry name" value="SAM-dependent_MTases_sf"/>
</dbReference>
<dbReference type="Gene3D" id="3.40.50.150">
    <property type="entry name" value="Vaccinia Virus protein VP39"/>
    <property type="match status" value="1"/>
</dbReference>
<evidence type="ECO:0000313" key="3">
    <source>
        <dbReference type="Proteomes" id="UP000266720"/>
    </source>
</evidence>
<dbReference type="AlphaFoldDB" id="A0A3G1A8I2"/>
<dbReference type="GO" id="GO:0008757">
    <property type="term" value="F:S-adenosylmethionine-dependent methyltransferase activity"/>
    <property type="evidence" value="ECO:0007669"/>
    <property type="project" value="InterPro"/>
</dbReference>
<dbReference type="SUPFAM" id="SSF53335">
    <property type="entry name" value="S-adenosyl-L-methionine-dependent methyltransferases"/>
    <property type="match status" value="1"/>
</dbReference>